<dbReference type="Pfam" id="PF03061">
    <property type="entry name" value="4HBT"/>
    <property type="match status" value="1"/>
</dbReference>
<dbReference type="Proteomes" id="UP000597761">
    <property type="component" value="Unassembled WGS sequence"/>
</dbReference>
<evidence type="ECO:0000313" key="6">
    <source>
        <dbReference type="Proteomes" id="UP000597761"/>
    </source>
</evidence>
<dbReference type="EMBL" id="BMJI01000006">
    <property type="protein sequence ID" value="GGC88900.1"/>
    <property type="molecule type" value="Genomic_DNA"/>
</dbReference>
<dbReference type="CDD" id="cd03443">
    <property type="entry name" value="PaaI_thioesterase"/>
    <property type="match status" value="1"/>
</dbReference>
<evidence type="ECO:0000256" key="3">
    <source>
        <dbReference type="SAM" id="MobiDB-lite"/>
    </source>
</evidence>
<name>A0ABQ1P161_9MICC</name>
<evidence type="ECO:0000256" key="2">
    <source>
        <dbReference type="ARBA" id="ARBA00022801"/>
    </source>
</evidence>
<gene>
    <name evidence="5" type="ORF">GCM10011512_14790</name>
</gene>
<dbReference type="InterPro" id="IPR029069">
    <property type="entry name" value="HotDog_dom_sf"/>
</dbReference>
<dbReference type="NCBIfam" id="TIGR00369">
    <property type="entry name" value="unchar_dom_1"/>
    <property type="match status" value="1"/>
</dbReference>
<dbReference type="InterPro" id="IPR003736">
    <property type="entry name" value="PAAI_dom"/>
</dbReference>
<feature type="region of interest" description="Disordered" evidence="3">
    <location>
        <begin position="1"/>
        <end position="21"/>
    </location>
</feature>
<dbReference type="PANTHER" id="PTHR43240:SF5">
    <property type="entry name" value="1,4-DIHYDROXY-2-NAPHTHOYL-COA THIOESTERASE 1"/>
    <property type="match status" value="1"/>
</dbReference>
<comment type="similarity">
    <text evidence="1">Belongs to the thioesterase PaaI family.</text>
</comment>
<dbReference type="PANTHER" id="PTHR43240">
    <property type="entry name" value="1,4-DIHYDROXY-2-NAPHTHOYL-COA THIOESTERASE 1"/>
    <property type="match status" value="1"/>
</dbReference>
<accession>A0ABQ1P161</accession>
<dbReference type="SUPFAM" id="SSF54637">
    <property type="entry name" value="Thioesterase/thiol ester dehydrase-isomerase"/>
    <property type="match status" value="1"/>
</dbReference>
<evidence type="ECO:0000313" key="5">
    <source>
        <dbReference type="EMBL" id="GGC88900.1"/>
    </source>
</evidence>
<comment type="caution">
    <text evidence="5">The sequence shown here is derived from an EMBL/GenBank/DDBJ whole genome shotgun (WGS) entry which is preliminary data.</text>
</comment>
<proteinExistence type="inferred from homology"/>
<reference evidence="6" key="1">
    <citation type="journal article" date="2019" name="Int. J. Syst. Evol. Microbiol.">
        <title>The Global Catalogue of Microorganisms (GCM) 10K type strain sequencing project: providing services to taxonomists for standard genome sequencing and annotation.</title>
        <authorList>
            <consortium name="The Broad Institute Genomics Platform"/>
            <consortium name="The Broad Institute Genome Sequencing Center for Infectious Disease"/>
            <person name="Wu L."/>
            <person name="Ma J."/>
        </authorList>
    </citation>
    <scope>NUCLEOTIDE SEQUENCE [LARGE SCALE GENOMIC DNA]</scope>
    <source>
        <strain evidence="6">CGMCC 1.15480</strain>
    </source>
</reference>
<keyword evidence="6" id="KW-1185">Reference proteome</keyword>
<sequence length="162" mass="17209">MTDSSRPAAPRPAAPPLTEQTRARLRARGIPDDLHERFPFAGTGLADRMGIVFTELTAERCVATMPVEGNTQPVGLLHGGAHVVLAETLGSTAASLWAGPEAIVVGTDVNATHHRGIREGIVTGTATPLHRGRTMATYAVVMTDDQGRRLSTARITNLIRRG</sequence>
<dbReference type="Gene3D" id="3.10.129.10">
    <property type="entry name" value="Hotdog Thioesterase"/>
    <property type="match status" value="1"/>
</dbReference>
<keyword evidence="2" id="KW-0378">Hydrolase</keyword>
<feature type="domain" description="Thioesterase" evidence="4">
    <location>
        <begin position="75"/>
        <end position="149"/>
    </location>
</feature>
<evidence type="ECO:0000259" key="4">
    <source>
        <dbReference type="Pfam" id="PF03061"/>
    </source>
</evidence>
<protein>
    <recommendedName>
        <fullName evidence="4">Thioesterase domain-containing protein</fullName>
    </recommendedName>
</protein>
<evidence type="ECO:0000256" key="1">
    <source>
        <dbReference type="ARBA" id="ARBA00008324"/>
    </source>
</evidence>
<dbReference type="InterPro" id="IPR006683">
    <property type="entry name" value="Thioestr_dom"/>
</dbReference>
<organism evidence="5 6">
    <name type="scientific">Tersicoccus solisilvae</name>
    <dbReference type="NCBI Taxonomy" id="1882339"/>
    <lineage>
        <taxon>Bacteria</taxon>
        <taxon>Bacillati</taxon>
        <taxon>Actinomycetota</taxon>
        <taxon>Actinomycetes</taxon>
        <taxon>Micrococcales</taxon>
        <taxon>Micrococcaceae</taxon>
        <taxon>Tersicoccus</taxon>
    </lineage>
</organism>